<dbReference type="SUPFAM" id="SSF48208">
    <property type="entry name" value="Six-hairpin glycosidases"/>
    <property type="match status" value="1"/>
</dbReference>
<feature type="domain" description="Trehalase-like N-terminal" evidence="2">
    <location>
        <begin position="5"/>
        <end position="153"/>
    </location>
</feature>
<dbReference type="Gene3D" id="1.50.10.10">
    <property type="match status" value="1"/>
</dbReference>
<dbReference type="InterPro" id="IPR008928">
    <property type="entry name" value="6-hairpin_glycosidase_sf"/>
</dbReference>
<evidence type="ECO:0000313" key="3">
    <source>
        <dbReference type="EMBL" id="ASM71320.1"/>
    </source>
</evidence>
<keyword evidence="4" id="KW-1185">Reference proteome</keyword>
<dbReference type="InterPro" id="IPR011613">
    <property type="entry name" value="GH15-like"/>
</dbReference>
<dbReference type="OrthoDB" id="3902805at2"/>
<dbReference type="GO" id="GO:0004555">
    <property type="term" value="F:alpha,alpha-trehalase activity"/>
    <property type="evidence" value="ECO:0007669"/>
    <property type="project" value="UniProtKB-EC"/>
</dbReference>
<sequence>MDFGVIGNCAVAALVDSNGSICWYCLPRLDGDPVFHAVLGHGAGSKGDGAFAVELDGLTGSEQSYEPNTAILKTVLRSEAGAVEIIDFCPRFSSHGRSFRPQTLIRRVRRLDGSPRVRFRIRPRFDWGETDPALTRGSNHVRFVGPSQTLRLTTDAPIDHVLDERLINLEMDLTFVLGPDETLTESPSETGTSFYNNTRHYWQVWAQRLAVPFEWQDAVIRAAITLKLCSYEPTGGVVAAMTTSLPEAPDSGRNWDYRYCWVRDAFFTVRALNSLAATRTLEHYFQWLMNVVADAKGGHIQPVLGVGLETALTERVSQSLQGYKGMGPVRIGNQAHEHFQHDTYGNIILGAAPAFFDHRLPLNTGQTAFESLEPLGEQAWALHDQPDAGIWELRTRSRIHTSSSLMCWAACDRLAKIARHLDLSDKAGYWADRATVIRDKILTNAWSEERQSFVESFGGETLDASVLLMGEVGFLPADDPRFVATVETLTKVLGRGPYMLRYEEADDFGVPEVGFNVCAFWRIDALARIGRLDEARALFEQMLAARNPLGLMSEDTSFATGEGWGNFPQTYSMVGIINGAMRLSRRWEAEL</sequence>
<feature type="domain" description="GH15-like" evidence="1">
    <location>
        <begin position="217"/>
        <end position="578"/>
    </location>
</feature>
<dbReference type="InterPro" id="IPR045582">
    <property type="entry name" value="Trehalase-like_N"/>
</dbReference>
<dbReference type="InterPro" id="IPR012341">
    <property type="entry name" value="6hp_glycosidase-like_sf"/>
</dbReference>
<evidence type="ECO:0000313" key="4">
    <source>
        <dbReference type="Proteomes" id="UP000199754"/>
    </source>
</evidence>
<dbReference type="EC" id="3.2.1.28" evidence="3"/>
<dbReference type="RefSeq" id="WP_089419402.1">
    <property type="nucleotide sequence ID" value="NZ_CP022415.1"/>
</dbReference>
<dbReference type="Pfam" id="PF00723">
    <property type="entry name" value="Glyco_hydro_15"/>
    <property type="match status" value="1"/>
</dbReference>
<organism evidence="3 4">
    <name type="scientific">Pseudosulfitobacter pseudonitzschiae</name>
    <dbReference type="NCBI Taxonomy" id="1402135"/>
    <lineage>
        <taxon>Bacteria</taxon>
        <taxon>Pseudomonadati</taxon>
        <taxon>Pseudomonadota</taxon>
        <taxon>Alphaproteobacteria</taxon>
        <taxon>Rhodobacterales</taxon>
        <taxon>Roseobacteraceae</taxon>
        <taxon>Pseudosulfitobacter</taxon>
    </lineage>
</organism>
<name>A0A221JXG1_9RHOB</name>
<dbReference type="Pfam" id="PF19291">
    <property type="entry name" value="TREH_N"/>
    <property type="match status" value="1"/>
</dbReference>
<gene>
    <name evidence="3" type="ORF">SULPSESMR1_00486</name>
</gene>
<dbReference type="AlphaFoldDB" id="A0A221JXG1"/>
<dbReference type="KEGG" id="spse:SULPSESMR1_00486"/>
<keyword evidence="3" id="KW-0326">Glycosidase</keyword>
<dbReference type="GO" id="GO:0005975">
    <property type="term" value="P:carbohydrate metabolic process"/>
    <property type="evidence" value="ECO:0007669"/>
    <property type="project" value="InterPro"/>
</dbReference>
<protein>
    <submittedName>
        <fullName evidence="3">Trehalase</fullName>
        <ecNumber evidence="3">3.2.1.28</ecNumber>
    </submittedName>
</protein>
<proteinExistence type="predicted"/>
<dbReference type="PANTHER" id="PTHR31616">
    <property type="entry name" value="TREHALASE"/>
    <property type="match status" value="1"/>
</dbReference>
<dbReference type="EMBL" id="CP022415">
    <property type="protein sequence ID" value="ASM71320.1"/>
    <property type="molecule type" value="Genomic_DNA"/>
</dbReference>
<accession>A0A221JXG1</accession>
<dbReference type="PANTHER" id="PTHR31616:SF0">
    <property type="entry name" value="GLUCAN 1,4-ALPHA-GLUCOSIDASE"/>
    <property type="match status" value="1"/>
</dbReference>
<reference evidence="3 4" key="1">
    <citation type="submission" date="2017-07" db="EMBL/GenBank/DDBJ databases">
        <title>Genome Sequence of Sulfitobacter pseudonitzschiae Strain SMR1 Isolated from a culture of the Diatom Skeletonema marinoi.</title>
        <authorList>
            <person name="Topel M."/>
            <person name="Pinder M.I.M."/>
            <person name="Johansson O.N."/>
            <person name="Kourtchenko O."/>
            <person name="Godhe A."/>
            <person name="Clarke A.K."/>
        </authorList>
    </citation>
    <scope>NUCLEOTIDE SEQUENCE [LARGE SCALE GENOMIC DNA]</scope>
    <source>
        <strain evidence="3 4">SMR1</strain>
    </source>
</reference>
<evidence type="ECO:0000259" key="2">
    <source>
        <dbReference type="Pfam" id="PF19291"/>
    </source>
</evidence>
<dbReference type="Proteomes" id="UP000199754">
    <property type="component" value="Chromosome"/>
</dbReference>
<keyword evidence="3" id="KW-0378">Hydrolase</keyword>
<evidence type="ECO:0000259" key="1">
    <source>
        <dbReference type="Pfam" id="PF00723"/>
    </source>
</evidence>